<feature type="compositionally biased region" description="Low complexity" evidence="1">
    <location>
        <begin position="24"/>
        <end position="40"/>
    </location>
</feature>
<gene>
    <name evidence="2" type="ORF">HUE56_05430</name>
</gene>
<dbReference type="RefSeq" id="WP_149198754.1">
    <property type="nucleotide sequence ID" value="NZ_BSOV01000100.1"/>
</dbReference>
<dbReference type="EMBL" id="CP054617">
    <property type="protein sequence ID" value="QKS49967.1"/>
    <property type="molecule type" value="Genomic_DNA"/>
</dbReference>
<evidence type="ECO:0000313" key="2">
    <source>
        <dbReference type="EMBL" id="QKS49967.1"/>
    </source>
</evidence>
<organism evidence="2 3">
    <name type="scientific">Azospirillum oryzae</name>
    <dbReference type="NCBI Taxonomy" id="286727"/>
    <lineage>
        <taxon>Bacteria</taxon>
        <taxon>Pseudomonadati</taxon>
        <taxon>Pseudomonadota</taxon>
        <taxon>Alphaproteobacteria</taxon>
        <taxon>Rhodospirillales</taxon>
        <taxon>Azospirillaceae</taxon>
        <taxon>Azospirillum</taxon>
    </lineage>
</organism>
<dbReference type="KEGG" id="aoz:HUE56_05430"/>
<feature type="region of interest" description="Disordered" evidence="1">
    <location>
        <begin position="23"/>
        <end position="62"/>
    </location>
</feature>
<keyword evidence="2" id="KW-0614">Plasmid</keyword>
<accession>A0A6N1AHW2</accession>
<reference evidence="2 3" key="1">
    <citation type="submission" date="2020-06" db="EMBL/GenBank/DDBJ databases">
        <title>Complete genome of Azosprillum oryzae KACC14407.</title>
        <authorList>
            <person name="Kim M."/>
            <person name="Park Y.-J."/>
            <person name="Shin J.-H."/>
        </authorList>
    </citation>
    <scope>NUCLEOTIDE SEQUENCE [LARGE SCALE GENOMIC DNA]</scope>
    <source>
        <strain evidence="2 3">KACC 14407</strain>
        <plasmid evidence="2 3">unnamed3</plasmid>
    </source>
</reference>
<geneLocation type="plasmid" evidence="2 3">
    <name>unnamed3</name>
</geneLocation>
<dbReference type="Proteomes" id="UP000509702">
    <property type="component" value="Plasmid unnamed3"/>
</dbReference>
<evidence type="ECO:0000313" key="3">
    <source>
        <dbReference type="Proteomes" id="UP000509702"/>
    </source>
</evidence>
<sequence>MFDFDVVTGPTQPPHCPIADLIAEDSAASGAAESSPQPAALAATAGSTRSESLPDQGEKPRS</sequence>
<proteinExistence type="predicted"/>
<protein>
    <submittedName>
        <fullName evidence="2">Uncharacterized protein</fullName>
    </submittedName>
</protein>
<dbReference type="AlphaFoldDB" id="A0A6N1AHW2"/>
<keyword evidence="3" id="KW-1185">Reference proteome</keyword>
<evidence type="ECO:0000256" key="1">
    <source>
        <dbReference type="SAM" id="MobiDB-lite"/>
    </source>
</evidence>
<name>A0A6N1AHW2_9PROT</name>